<keyword evidence="9" id="KW-1015">Disulfide bond</keyword>
<proteinExistence type="inferred from homology"/>
<evidence type="ECO:0000256" key="6">
    <source>
        <dbReference type="ARBA" id="ARBA00023136"/>
    </source>
</evidence>
<feature type="compositionally biased region" description="Acidic residues" evidence="11">
    <location>
        <begin position="142"/>
        <end position="161"/>
    </location>
</feature>
<reference evidence="12 13" key="1">
    <citation type="submission" date="2018-04" db="EMBL/GenBank/DDBJ databases">
        <title>The genome of golden apple snail Pomacea canaliculata provides insight into stress tolerance and invasive adaptation.</title>
        <authorList>
            <person name="Liu C."/>
            <person name="Liu B."/>
            <person name="Ren Y."/>
            <person name="Zhang Y."/>
            <person name="Wang H."/>
            <person name="Li S."/>
            <person name="Jiang F."/>
            <person name="Yin L."/>
            <person name="Zhang G."/>
            <person name="Qian W."/>
            <person name="Fan W."/>
        </authorList>
    </citation>
    <scope>NUCLEOTIDE SEQUENCE [LARGE SCALE GENOMIC DNA]</scope>
    <source>
        <strain evidence="12">SZHN2017</strain>
        <tissue evidence="12">Muscle</tissue>
    </source>
</reference>
<feature type="compositionally biased region" description="Acidic residues" evidence="11">
    <location>
        <begin position="646"/>
        <end position="658"/>
    </location>
</feature>
<dbReference type="GO" id="GO:0005789">
    <property type="term" value="C:endoplasmic reticulum membrane"/>
    <property type="evidence" value="ECO:0007669"/>
    <property type="project" value="UniProtKB-SubCell"/>
</dbReference>
<name>A0A2T7PPC3_POMCA</name>
<dbReference type="SUPFAM" id="SSF63887">
    <property type="entry name" value="P-domain of calnexin/calreticulin"/>
    <property type="match status" value="1"/>
</dbReference>
<dbReference type="PANTHER" id="PTHR11073">
    <property type="entry name" value="CALRETICULIN AND CALNEXIN"/>
    <property type="match status" value="1"/>
</dbReference>
<evidence type="ECO:0000256" key="5">
    <source>
        <dbReference type="ARBA" id="ARBA00022989"/>
    </source>
</evidence>
<feature type="compositionally biased region" description="Acidic residues" evidence="11">
    <location>
        <begin position="667"/>
        <end position="681"/>
    </location>
</feature>
<comment type="caution">
    <text evidence="12">The sequence shown here is derived from an EMBL/GenBank/DDBJ whole genome shotgun (WGS) entry which is preliminary data.</text>
</comment>
<evidence type="ECO:0000256" key="10">
    <source>
        <dbReference type="RuleBase" id="RU362126"/>
    </source>
</evidence>
<dbReference type="GO" id="GO:0006457">
    <property type="term" value="P:protein folding"/>
    <property type="evidence" value="ECO:0007669"/>
    <property type="project" value="InterPro"/>
</dbReference>
<evidence type="ECO:0000313" key="12">
    <source>
        <dbReference type="EMBL" id="PVD35272.1"/>
    </source>
</evidence>
<feature type="region of interest" description="Disordered" evidence="11">
    <location>
        <begin position="624"/>
        <end position="699"/>
    </location>
</feature>
<evidence type="ECO:0008006" key="14">
    <source>
        <dbReference type="Google" id="ProtNLM"/>
    </source>
</evidence>
<dbReference type="PROSITE" id="PS00805">
    <property type="entry name" value="CALRETICULIN_REPEAT"/>
    <property type="match status" value="1"/>
</dbReference>
<dbReference type="Gene3D" id="2.10.250.10">
    <property type="entry name" value="Calreticulin/calnexin, P domain"/>
    <property type="match status" value="1"/>
</dbReference>
<feature type="region of interest" description="Disordered" evidence="11">
    <location>
        <begin position="142"/>
        <end position="174"/>
    </location>
</feature>
<keyword evidence="13" id="KW-1185">Reference proteome</keyword>
<dbReference type="GO" id="GO:0051082">
    <property type="term" value="F:unfolded protein binding"/>
    <property type="evidence" value="ECO:0007669"/>
    <property type="project" value="InterPro"/>
</dbReference>
<keyword evidence="3 10" id="KW-0812">Transmembrane</keyword>
<dbReference type="FunFam" id="2.10.250.10:FF:000001">
    <property type="entry name" value="Calnexin homolog"/>
    <property type="match status" value="1"/>
</dbReference>
<evidence type="ECO:0000256" key="8">
    <source>
        <dbReference type="ARBA" id="ARBA00053392"/>
    </source>
</evidence>
<dbReference type="Proteomes" id="UP000245119">
    <property type="component" value="Linkage Group LG3"/>
</dbReference>
<accession>A0A2T7PPC3</accession>
<dbReference type="PANTHER" id="PTHR11073:SF1">
    <property type="entry name" value="CALNEXIN 14D-RELATED"/>
    <property type="match status" value="1"/>
</dbReference>
<feature type="compositionally biased region" description="Polar residues" evidence="11">
    <location>
        <begin position="16"/>
        <end position="31"/>
    </location>
</feature>
<evidence type="ECO:0000256" key="4">
    <source>
        <dbReference type="ARBA" id="ARBA00022824"/>
    </source>
</evidence>
<dbReference type="PROSITE" id="PS00804">
    <property type="entry name" value="CALRETICULIN_2"/>
    <property type="match status" value="1"/>
</dbReference>
<dbReference type="InterPro" id="IPR013320">
    <property type="entry name" value="ConA-like_dom_sf"/>
</dbReference>
<evidence type="ECO:0000313" key="13">
    <source>
        <dbReference type="Proteomes" id="UP000245119"/>
    </source>
</evidence>
<keyword evidence="5 10" id="KW-1133">Transmembrane helix</keyword>
<keyword evidence="7 10" id="KW-0143">Chaperone</keyword>
<keyword evidence="4 10" id="KW-0256">Endoplasmic reticulum</keyword>
<sequence length="699" mass="79434">MSNATTGMSGMPSISKLPSTDKQCTSQTLIRKSSETRNGEVVEWLEPEVHIPPFGTADCSTQPSCQKWRPDSIESWRKRRANENTPRWEWLSPLGNEKSLWKILDKSINFQVFQTTRMKLRHLLLFTIVGLVLADIVYSEPSVDDDEEEDDDGQVEVEEEYSVIQEPPREKPKYKRPVPKAPVFFHEPFHSKEDFVKRWVLSQAKKDGADESIAKYDGKWEVEEPKQNPIQGDLGLVLKSKAKHHAVATYLERPYEFKGRPLIAQYEVRFQNGLDCGGAYVKLLSRESKFDLKTFQDKTPYTIMFGPDKCGTESKEKHAKKPSANVESYFTDKKTHLYKLVVNPDNTFEIYIDDGLVNKGSLLEDVSPPVNPPKEIEDSNDKKPADWDDREKIPDPDAVKPDDWDENEPATITDPDAVKPEDWLEDEPSLLPDPEATKPADCFDDFCLGGRAGVDTKLFSGMSANPKCKEVSGCGEWTPPTIPNPKYRGKWKAPMIDNPNYKGVWKPRMIENPAYFEDKEPYKMTPIGAIGLELWSMTDEIVFDNFLITDDLEISKAFTADTWDIKSYEERAATSAGGIWQTLMTAAQEHPWLWAVYVVVLLLPIILLSICLCPKAGPIKQEDIDAERKKTDEASPDEEKEKEEGKEDEENKEEEEENTKDGVGAGNEDDGEEADAEEDEDAKGSPKKTSPRRRRLRKE</sequence>
<protein>
    <recommendedName>
        <fullName evidence="14">Calnexin</fullName>
    </recommendedName>
</protein>
<feature type="region of interest" description="Disordered" evidence="11">
    <location>
        <begin position="363"/>
        <end position="437"/>
    </location>
</feature>
<feature type="compositionally biased region" description="Basic residues" evidence="11">
    <location>
        <begin position="685"/>
        <end position="699"/>
    </location>
</feature>
<dbReference type="AlphaFoldDB" id="A0A2T7PPC3"/>
<evidence type="ECO:0000256" key="9">
    <source>
        <dbReference type="PIRSR" id="PIRSR601580-3"/>
    </source>
</evidence>
<comment type="function">
    <text evidence="8">Calcium-binding protein that interacts with newly synthesized monoglucosylated glycoproteins in the endoplasmic reticulum. It may act in assisting protein assembly and/or in the retention within the ER of unassembled protein subunits. It seems to play a major role in the quality control apparatus of the ER by the retention of incorrectly folded proteins. Required for embryogenesis and larval development under heat and ER stress conditions. May be important for germ cell development. Involved in neuronal necrotic cell death.</text>
</comment>
<feature type="transmembrane region" description="Helical" evidence="10">
    <location>
        <begin position="592"/>
        <end position="613"/>
    </location>
</feature>
<dbReference type="GO" id="GO:0036503">
    <property type="term" value="P:ERAD pathway"/>
    <property type="evidence" value="ECO:0007669"/>
    <property type="project" value="TreeGrafter"/>
</dbReference>
<comment type="subcellular location">
    <subcellularLocation>
        <location evidence="1">Endoplasmic reticulum membrane</location>
        <topology evidence="1">Single-pass type I membrane protein</topology>
    </subcellularLocation>
</comment>
<dbReference type="Gene3D" id="2.60.120.200">
    <property type="match status" value="1"/>
</dbReference>
<dbReference type="InterPro" id="IPR009033">
    <property type="entry name" value="Calreticulin/calnexin_P_dom_sf"/>
</dbReference>
<evidence type="ECO:0000256" key="3">
    <source>
        <dbReference type="ARBA" id="ARBA00022692"/>
    </source>
</evidence>
<dbReference type="InterPro" id="IPR018124">
    <property type="entry name" value="Calret/calnex_CS"/>
</dbReference>
<comment type="similarity">
    <text evidence="2 10">Belongs to the calreticulin family.</text>
</comment>
<dbReference type="PRINTS" id="PR00626">
    <property type="entry name" value="CALRETICULIN"/>
</dbReference>
<dbReference type="OrthoDB" id="1938156at2759"/>
<evidence type="ECO:0000256" key="11">
    <source>
        <dbReference type="SAM" id="MobiDB-lite"/>
    </source>
</evidence>
<feature type="compositionally biased region" description="Basic and acidic residues" evidence="11">
    <location>
        <begin position="374"/>
        <end position="402"/>
    </location>
</feature>
<organism evidence="12 13">
    <name type="scientific">Pomacea canaliculata</name>
    <name type="common">Golden apple snail</name>
    <dbReference type="NCBI Taxonomy" id="400727"/>
    <lineage>
        <taxon>Eukaryota</taxon>
        <taxon>Metazoa</taxon>
        <taxon>Spiralia</taxon>
        <taxon>Lophotrochozoa</taxon>
        <taxon>Mollusca</taxon>
        <taxon>Gastropoda</taxon>
        <taxon>Caenogastropoda</taxon>
        <taxon>Architaenioglossa</taxon>
        <taxon>Ampullarioidea</taxon>
        <taxon>Ampullariidae</taxon>
        <taxon>Pomacea</taxon>
    </lineage>
</organism>
<dbReference type="InterPro" id="IPR001580">
    <property type="entry name" value="Calret/calnex"/>
</dbReference>
<evidence type="ECO:0000256" key="1">
    <source>
        <dbReference type="ARBA" id="ARBA00004115"/>
    </source>
</evidence>
<evidence type="ECO:0000256" key="7">
    <source>
        <dbReference type="ARBA" id="ARBA00023186"/>
    </source>
</evidence>
<dbReference type="EMBL" id="PZQS01000003">
    <property type="protein sequence ID" value="PVD35272.1"/>
    <property type="molecule type" value="Genomic_DNA"/>
</dbReference>
<evidence type="ECO:0000256" key="2">
    <source>
        <dbReference type="ARBA" id="ARBA00010983"/>
    </source>
</evidence>
<feature type="region of interest" description="Disordered" evidence="11">
    <location>
        <begin position="1"/>
        <end position="35"/>
    </location>
</feature>
<dbReference type="SUPFAM" id="SSF49899">
    <property type="entry name" value="Concanavalin A-like lectins/glucanases"/>
    <property type="match status" value="1"/>
</dbReference>
<dbReference type="Pfam" id="PF00262">
    <property type="entry name" value="Calreticulin"/>
    <property type="match status" value="1"/>
</dbReference>
<gene>
    <name evidence="12" type="ORF">C0Q70_06554</name>
</gene>
<dbReference type="STRING" id="400727.A0A2T7PPC3"/>
<dbReference type="GO" id="GO:0005509">
    <property type="term" value="F:calcium ion binding"/>
    <property type="evidence" value="ECO:0007669"/>
    <property type="project" value="InterPro"/>
</dbReference>
<dbReference type="PROSITE" id="PS00803">
    <property type="entry name" value="CALRETICULIN_1"/>
    <property type="match status" value="1"/>
</dbReference>
<keyword evidence="6 10" id="KW-0472">Membrane</keyword>
<feature type="disulfide bond" evidence="9">
    <location>
        <begin position="276"/>
        <end position="310"/>
    </location>
</feature>
<dbReference type="FunFam" id="2.60.120.200:FF:000011">
    <property type="entry name" value="Probable calnexin"/>
    <property type="match status" value="1"/>
</dbReference>
<feature type="compositionally biased region" description="Basic and acidic residues" evidence="11">
    <location>
        <begin position="624"/>
        <end position="645"/>
    </location>
</feature>